<evidence type="ECO:0000256" key="1">
    <source>
        <dbReference type="SAM" id="MobiDB-lite"/>
    </source>
</evidence>
<feature type="transmembrane region" description="Helical" evidence="2">
    <location>
        <begin position="461"/>
        <end position="482"/>
    </location>
</feature>
<organism evidence="3 4">
    <name type="scientific">Gonapodya prolifera (strain JEL478)</name>
    <name type="common">Monoblepharis prolifera</name>
    <dbReference type="NCBI Taxonomy" id="1344416"/>
    <lineage>
        <taxon>Eukaryota</taxon>
        <taxon>Fungi</taxon>
        <taxon>Fungi incertae sedis</taxon>
        <taxon>Chytridiomycota</taxon>
        <taxon>Chytridiomycota incertae sedis</taxon>
        <taxon>Monoblepharidomycetes</taxon>
        <taxon>Monoblepharidales</taxon>
        <taxon>Gonapodyaceae</taxon>
        <taxon>Gonapodya</taxon>
    </lineage>
</organism>
<feature type="transmembrane region" description="Helical" evidence="2">
    <location>
        <begin position="522"/>
        <end position="542"/>
    </location>
</feature>
<sequence>MALPSFPSQRSPVSTLSLTPALPASSASRCCAIPELLDRIVDFLARNTSRARIADLSLVFKTWHPTIVSRLWRIIGIDQPNGVGEPIAVSAFGRLSASTKSLVRPARITIGAFTIVDADELQDFIAAVAASVTQWVMLPRCDGGLLRYVAEHANGDAAKRLGLTVRAADDVEVMETLLARCEVLEDLAVYEGADVTLRASLKTLKHPELVRRFIFQSASPWKPVGEDVYRAIGRMKNLEYLRIEEGRISGEKLSLLQSLRHLRKSVLCSSHPNHDTVTERNLESFLSLVGRNLETLHLTHFPGELCCAIIPMYCPSLRELILDHCDILTFDVVSPLVSSLPHLSLLSLRGKRLQCSDNLQTVKDLFDPLAHFLASRVPRPQILLEWESYMDASEVNEAMAQFVMVKRAEWDHWNLECSSTPSHALLSFQRSVCDPVATLVMDLGNVLDASIDALAITQMQVLVNALAMTGGLSQFLILIAFIPDLRRFPPALRYLCIGTLSTFGSGSLFFVIGSVWICNPSMQLACIMFSLGFLLQFVTYFMRIRALSNKNSGVSAALVLLIGTNFLANQWQCSLYHGTRLLPCLCVTLELQTPPGSFAALANQGSLIVTTGVFIVLHVYYLGQHRAALRGVMESARMEADAAHVVSKKGGKGGGHGITRLVATMRLMGNTLSSMVLTFVGTIAGVLAAYANAHPLTLYTLIFTNQIAQTFATVAYYRAFADDLRRAESRSMSTNGRSGPSMPALRMDSAGSKGSLGFGVDSRRPQGSSAVTAGMSAVRATVKGSAHSVSRGVGPGGDGVP</sequence>
<evidence type="ECO:0000256" key="2">
    <source>
        <dbReference type="SAM" id="Phobius"/>
    </source>
</evidence>
<dbReference type="SUPFAM" id="SSF52047">
    <property type="entry name" value="RNI-like"/>
    <property type="match status" value="1"/>
</dbReference>
<dbReference type="Gene3D" id="3.80.10.10">
    <property type="entry name" value="Ribonuclease Inhibitor"/>
    <property type="match status" value="1"/>
</dbReference>
<reference evidence="3 4" key="1">
    <citation type="journal article" date="2015" name="Genome Biol. Evol.">
        <title>Phylogenomic analyses indicate that early fungi evolved digesting cell walls of algal ancestors of land plants.</title>
        <authorList>
            <person name="Chang Y."/>
            <person name="Wang S."/>
            <person name="Sekimoto S."/>
            <person name="Aerts A.L."/>
            <person name="Choi C."/>
            <person name="Clum A."/>
            <person name="LaButti K.M."/>
            <person name="Lindquist E.A."/>
            <person name="Yee Ngan C."/>
            <person name="Ohm R.A."/>
            <person name="Salamov A.A."/>
            <person name="Grigoriev I.V."/>
            <person name="Spatafora J.W."/>
            <person name="Berbee M.L."/>
        </authorList>
    </citation>
    <scope>NUCLEOTIDE SEQUENCE [LARGE SCALE GENOMIC DNA]</scope>
    <source>
        <strain evidence="3 4">JEL478</strain>
    </source>
</reference>
<dbReference type="InterPro" id="IPR032675">
    <property type="entry name" value="LRR_dom_sf"/>
</dbReference>
<proteinExistence type="predicted"/>
<gene>
    <name evidence="3" type="ORF">M427DRAFT_30802</name>
</gene>
<accession>A0A139AKB2</accession>
<feature type="transmembrane region" description="Helical" evidence="2">
    <location>
        <begin position="667"/>
        <end position="690"/>
    </location>
</feature>
<keyword evidence="4" id="KW-1185">Reference proteome</keyword>
<name>A0A139AKB2_GONPJ</name>
<protein>
    <submittedName>
        <fullName evidence="3">Uncharacterized protein</fullName>
    </submittedName>
</protein>
<feature type="region of interest" description="Disordered" evidence="1">
    <location>
        <begin position="782"/>
        <end position="801"/>
    </location>
</feature>
<feature type="transmembrane region" description="Helical" evidence="2">
    <location>
        <begin position="696"/>
        <end position="717"/>
    </location>
</feature>
<evidence type="ECO:0000313" key="4">
    <source>
        <dbReference type="Proteomes" id="UP000070544"/>
    </source>
</evidence>
<feature type="transmembrane region" description="Helical" evidence="2">
    <location>
        <begin position="494"/>
        <end position="516"/>
    </location>
</feature>
<feature type="transmembrane region" description="Helical" evidence="2">
    <location>
        <begin position="554"/>
        <end position="572"/>
    </location>
</feature>
<evidence type="ECO:0000313" key="3">
    <source>
        <dbReference type="EMBL" id="KXS16984.1"/>
    </source>
</evidence>
<dbReference type="AlphaFoldDB" id="A0A139AKB2"/>
<dbReference type="Proteomes" id="UP000070544">
    <property type="component" value="Unassembled WGS sequence"/>
</dbReference>
<keyword evidence="2" id="KW-1133">Transmembrane helix</keyword>
<feature type="transmembrane region" description="Helical" evidence="2">
    <location>
        <begin position="601"/>
        <end position="623"/>
    </location>
</feature>
<dbReference type="EMBL" id="KQ965749">
    <property type="protein sequence ID" value="KXS16984.1"/>
    <property type="molecule type" value="Genomic_DNA"/>
</dbReference>
<keyword evidence="2" id="KW-0472">Membrane</keyword>
<keyword evidence="2" id="KW-0812">Transmembrane</keyword>